<dbReference type="PANTHER" id="PTHR10830">
    <property type="entry name" value="DOLICHYL-DIPHOSPHOOLIGOSACCHARIDE--PROTEIN GLYCOSYLTRANSFERASE 48 KDA SUBUNIT"/>
    <property type="match status" value="1"/>
</dbReference>
<comment type="similarity">
    <text evidence="3 9">Belongs to the DDOST 48 kDa subunit family.</text>
</comment>
<evidence type="ECO:0000256" key="1">
    <source>
        <dbReference type="ARBA" id="ARBA00004115"/>
    </source>
</evidence>
<feature type="chain" id="PRO_5005106239" description="Dolichyl-diphosphooligosaccharide--protein glycosyltransferase 48 kDa subunit" evidence="9">
    <location>
        <begin position="20"/>
        <end position="441"/>
    </location>
</feature>
<dbReference type="Pfam" id="PF03345">
    <property type="entry name" value="OST48_N"/>
    <property type="match status" value="1"/>
</dbReference>
<evidence type="ECO:0000259" key="10">
    <source>
        <dbReference type="Pfam" id="PF03345"/>
    </source>
</evidence>
<keyword evidence="5 9" id="KW-0812">Transmembrane</keyword>
<dbReference type="GO" id="GO:0018279">
    <property type="term" value="P:protein N-linked glycosylation via asparagine"/>
    <property type="evidence" value="ECO:0007669"/>
    <property type="project" value="UniProtKB-UniRule"/>
</dbReference>
<dbReference type="Proteomes" id="UP000030764">
    <property type="component" value="Unassembled WGS sequence"/>
</dbReference>
<evidence type="ECO:0000313" key="13">
    <source>
        <dbReference type="Proteomes" id="UP000030764"/>
    </source>
</evidence>
<proteinExistence type="inferred from homology"/>
<comment type="subcellular location">
    <subcellularLocation>
        <location evidence="1 9">Endoplasmic reticulum membrane</location>
        <topology evidence="1 9">Single-pass type I membrane protein</topology>
    </subcellularLocation>
</comment>
<evidence type="ECO:0000256" key="5">
    <source>
        <dbReference type="ARBA" id="ARBA00022692"/>
    </source>
</evidence>
<feature type="non-terminal residue" evidence="12">
    <location>
        <position position="441"/>
    </location>
</feature>
<keyword evidence="13" id="KW-1185">Reference proteome</keyword>
<protein>
    <recommendedName>
        <fullName evidence="4 9">Dolichyl-diphosphooligosaccharide--protein glycosyltransferase 48 kDa subunit</fullName>
        <shortName evidence="9">Oligosaccharyl transferase 48 kDa subunit</shortName>
    </recommendedName>
</protein>
<evidence type="ECO:0000313" key="12">
    <source>
        <dbReference type="EMBL" id="KFD58798.1"/>
    </source>
</evidence>
<dbReference type="AlphaFoldDB" id="A0A085MNK2"/>
<sequence length="441" mass="49137">MFSFLLLIALLVSPFGANGGNVLVLIDSPLAHATYSQYFQALSDSGFKMTYRMADDPTVQLFKYGELLYEHVLLLAPTVVEFGGSAGVGELSKYIDNGGNILVAADPKLGYAISSLAHQCGFEFDAENASVVDHFQYNSIGDDGRHTLVVAPSDNLKNVQAIVGSRKIAPILFRGIGMRYDNDNPLIIPLLRAPSTSFSYSPTSIVEEKPFISGKSNLLIGVMQARNNARVVFTGSIELFSNALMNMAVSSADGKHQHPVSGNKELAIALSQWVFKERGVLRVKSVKHHKVGEVEPPVAYTVKDMLKFTIEIEERKNGKWIPYVANDIQLEFVRIDPFIRTTLKGGKDGVYTTTFQVPDVYGVFKLMVDYHRIGWTHLYSVTQVMTLEFVSVRPFEHTQYERFIQSAYPYYASAFSMMFGVLLFSCVFLYHRETPSTKKAN</sequence>
<keyword evidence="9" id="KW-0732">Signal</keyword>
<evidence type="ECO:0000256" key="6">
    <source>
        <dbReference type="ARBA" id="ARBA00022824"/>
    </source>
</evidence>
<dbReference type="PANTHER" id="PTHR10830:SF0">
    <property type="entry name" value="DOLICHYL-DIPHOSPHOOLIGOSACCHARIDE--PROTEIN GLYCOSYLTRANSFERASE 48 KDA SUBUNIT"/>
    <property type="match status" value="1"/>
</dbReference>
<evidence type="ECO:0000256" key="7">
    <source>
        <dbReference type="ARBA" id="ARBA00022989"/>
    </source>
</evidence>
<accession>A0A085MNK2</accession>
<comment type="function">
    <text evidence="9">Subunit of the oligosaccharyl transferase (OST) complex that catalyzes the initial transfer of a defined glycan (Glc(3)Man(9)GlcNAc(2) in eukaryotes) from the lipid carrier dolichol-pyrophosphate to an asparagine residue within an Asn-X-Ser/Thr consensus motif in nascent polypeptide chains, the first step in protein N-glycosylation. N-glycosylation occurs cotranslationally and the complex associates with the Sec61 complex at the channel-forming translocon complex that mediates protein translocation across the endoplasmic reticulum (ER).</text>
</comment>
<evidence type="ECO:0000256" key="3">
    <source>
        <dbReference type="ARBA" id="ARBA00008743"/>
    </source>
</evidence>
<comment type="subunit">
    <text evidence="9">Component of the oligosaccharyltransferase (OST) complex.</text>
</comment>
<dbReference type="InterPro" id="IPR055459">
    <property type="entry name" value="OST48_MD"/>
</dbReference>
<keyword evidence="6 9" id="KW-0256">Endoplasmic reticulum</keyword>
<dbReference type="Pfam" id="PF23358">
    <property type="entry name" value="OST48_MD"/>
    <property type="match status" value="1"/>
</dbReference>
<reference evidence="12 13" key="1">
    <citation type="journal article" date="2014" name="Nat. Genet.">
        <title>Genome and transcriptome of the porcine whipworm Trichuris suis.</title>
        <authorList>
            <person name="Jex A.R."/>
            <person name="Nejsum P."/>
            <person name="Schwarz E.M."/>
            <person name="Hu L."/>
            <person name="Young N.D."/>
            <person name="Hall R.S."/>
            <person name="Korhonen P.K."/>
            <person name="Liao S."/>
            <person name="Thamsborg S."/>
            <person name="Xia J."/>
            <person name="Xu P."/>
            <person name="Wang S."/>
            <person name="Scheerlinck J.P."/>
            <person name="Hofmann A."/>
            <person name="Sternberg P.W."/>
            <person name="Wang J."/>
            <person name="Gasser R.B."/>
        </authorList>
    </citation>
    <scope>NUCLEOTIDE SEQUENCE [LARGE SCALE GENOMIC DNA]</scope>
    <source>
        <strain evidence="12">DCEP-RM93M</strain>
    </source>
</reference>
<keyword evidence="7 9" id="KW-1133">Transmembrane helix</keyword>
<dbReference type="InterPro" id="IPR055457">
    <property type="entry name" value="OST48_N"/>
</dbReference>
<gene>
    <name evidence="12" type="ORF">M513_00491</name>
</gene>
<feature type="transmembrane region" description="Helical" evidence="9">
    <location>
        <begin position="408"/>
        <end position="430"/>
    </location>
</feature>
<dbReference type="InterPro" id="IPR005013">
    <property type="entry name" value="DDOST_48_kDa_subunit"/>
</dbReference>
<feature type="domain" description="OST48 N-terminal" evidence="10">
    <location>
        <begin position="21"/>
        <end position="274"/>
    </location>
</feature>
<dbReference type="UniPathway" id="UPA00378"/>
<evidence type="ECO:0000256" key="8">
    <source>
        <dbReference type="ARBA" id="ARBA00023136"/>
    </source>
</evidence>
<feature type="domain" description="OST48 middle" evidence="11">
    <location>
        <begin position="288"/>
        <end position="431"/>
    </location>
</feature>
<dbReference type="GO" id="GO:0008250">
    <property type="term" value="C:oligosaccharyltransferase complex"/>
    <property type="evidence" value="ECO:0007669"/>
    <property type="project" value="TreeGrafter"/>
</dbReference>
<evidence type="ECO:0000259" key="11">
    <source>
        <dbReference type="Pfam" id="PF23358"/>
    </source>
</evidence>
<keyword evidence="8 9" id="KW-0472">Membrane</keyword>
<evidence type="ECO:0000256" key="2">
    <source>
        <dbReference type="ARBA" id="ARBA00004922"/>
    </source>
</evidence>
<evidence type="ECO:0000256" key="9">
    <source>
        <dbReference type="RuleBase" id="RU361142"/>
    </source>
</evidence>
<name>A0A085MNK2_9BILA</name>
<organism evidence="12 13">
    <name type="scientific">Trichuris suis</name>
    <name type="common">pig whipworm</name>
    <dbReference type="NCBI Taxonomy" id="68888"/>
    <lineage>
        <taxon>Eukaryota</taxon>
        <taxon>Metazoa</taxon>
        <taxon>Ecdysozoa</taxon>
        <taxon>Nematoda</taxon>
        <taxon>Enoplea</taxon>
        <taxon>Dorylaimia</taxon>
        <taxon>Trichinellida</taxon>
        <taxon>Trichuridae</taxon>
        <taxon>Trichuris</taxon>
    </lineage>
</organism>
<dbReference type="EMBL" id="KL363183">
    <property type="protein sequence ID" value="KFD58798.1"/>
    <property type="molecule type" value="Genomic_DNA"/>
</dbReference>
<comment type="pathway">
    <text evidence="2 9">Protein modification; protein glycosylation.</text>
</comment>
<feature type="signal peptide" evidence="9">
    <location>
        <begin position="1"/>
        <end position="19"/>
    </location>
</feature>
<evidence type="ECO:0000256" key="4">
    <source>
        <dbReference type="ARBA" id="ARBA00013350"/>
    </source>
</evidence>